<gene>
    <name evidence="1" type="ORF">CEURO_LOCUS15557</name>
</gene>
<organism evidence="1 2">
    <name type="scientific">Cuscuta europaea</name>
    <name type="common">European dodder</name>
    <dbReference type="NCBI Taxonomy" id="41803"/>
    <lineage>
        <taxon>Eukaryota</taxon>
        <taxon>Viridiplantae</taxon>
        <taxon>Streptophyta</taxon>
        <taxon>Embryophyta</taxon>
        <taxon>Tracheophyta</taxon>
        <taxon>Spermatophyta</taxon>
        <taxon>Magnoliopsida</taxon>
        <taxon>eudicotyledons</taxon>
        <taxon>Gunneridae</taxon>
        <taxon>Pentapetalae</taxon>
        <taxon>asterids</taxon>
        <taxon>lamiids</taxon>
        <taxon>Solanales</taxon>
        <taxon>Convolvulaceae</taxon>
        <taxon>Cuscuteae</taxon>
        <taxon>Cuscuta</taxon>
        <taxon>Cuscuta subgen. Cuscuta</taxon>
    </lineage>
</organism>
<name>A0A9P0ZGF0_CUSEU</name>
<dbReference type="Proteomes" id="UP001152484">
    <property type="component" value="Unassembled WGS sequence"/>
</dbReference>
<proteinExistence type="predicted"/>
<evidence type="ECO:0000313" key="1">
    <source>
        <dbReference type="EMBL" id="CAH9101800.1"/>
    </source>
</evidence>
<keyword evidence="2" id="KW-1185">Reference proteome</keyword>
<reference evidence="1" key="1">
    <citation type="submission" date="2022-07" db="EMBL/GenBank/DDBJ databases">
        <authorList>
            <person name="Macas J."/>
            <person name="Novak P."/>
            <person name="Neumann P."/>
        </authorList>
    </citation>
    <scope>NUCLEOTIDE SEQUENCE</scope>
</reference>
<dbReference type="EMBL" id="CAMAPE010000038">
    <property type="protein sequence ID" value="CAH9101800.1"/>
    <property type="molecule type" value="Genomic_DNA"/>
</dbReference>
<evidence type="ECO:0000313" key="2">
    <source>
        <dbReference type="Proteomes" id="UP001152484"/>
    </source>
</evidence>
<accession>A0A9P0ZGF0</accession>
<dbReference type="AlphaFoldDB" id="A0A9P0ZGF0"/>
<protein>
    <submittedName>
        <fullName evidence="1">Uncharacterized protein</fullName>
    </submittedName>
</protein>
<comment type="caution">
    <text evidence="1">The sequence shown here is derived from an EMBL/GenBank/DDBJ whole genome shotgun (WGS) entry which is preliminary data.</text>
</comment>
<sequence length="104" mass="12942">MKVVLYVLNNRKFFFKFRYFFISTQSIHYSYYFTNTKNFQIQGKYLIDKTIIERAFDRYYKVYSTSSIALVALYNQNKFYFFRRIIFQEKQQLSLKPLCPKYHK</sequence>